<organism evidence="2 3">
    <name type="scientific">Cercophora samala</name>
    <dbReference type="NCBI Taxonomy" id="330535"/>
    <lineage>
        <taxon>Eukaryota</taxon>
        <taxon>Fungi</taxon>
        <taxon>Dikarya</taxon>
        <taxon>Ascomycota</taxon>
        <taxon>Pezizomycotina</taxon>
        <taxon>Sordariomycetes</taxon>
        <taxon>Sordariomycetidae</taxon>
        <taxon>Sordariales</taxon>
        <taxon>Lasiosphaeriaceae</taxon>
        <taxon>Cercophora</taxon>
    </lineage>
</organism>
<dbReference type="AlphaFoldDB" id="A0AA39ZN43"/>
<feature type="transmembrane region" description="Helical" evidence="1">
    <location>
        <begin position="51"/>
        <end position="76"/>
    </location>
</feature>
<name>A0AA39ZN43_9PEZI</name>
<proteinExistence type="predicted"/>
<keyword evidence="1" id="KW-0812">Transmembrane</keyword>
<keyword evidence="1" id="KW-0472">Membrane</keyword>
<keyword evidence="3" id="KW-1185">Reference proteome</keyword>
<sequence>MSCLSKVRPRILKGGATQASRVGFSAPPAVVPRSHIGHIFRFPSSLPVTLYFFRLSACLSVCLSVCLSASTLHSLFPIPYSPTYSLPYYFAIALFIAPPVFSILSLTHFYIPICSRLTQTPITSHTHTHTQTHPQNRFPCTSAWVLPIC</sequence>
<dbReference type="EMBL" id="JAULSY010000002">
    <property type="protein sequence ID" value="KAK0674244.1"/>
    <property type="molecule type" value="Genomic_DNA"/>
</dbReference>
<accession>A0AA39ZN43</accession>
<protein>
    <submittedName>
        <fullName evidence="2">Uncharacterized protein</fullName>
    </submittedName>
</protein>
<keyword evidence="1" id="KW-1133">Transmembrane helix</keyword>
<evidence type="ECO:0000313" key="2">
    <source>
        <dbReference type="EMBL" id="KAK0674244.1"/>
    </source>
</evidence>
<evidence type="ECO:0000256" key="1">
    <source>
        <dbReference type="SAM" id="Phobius"/>
    </source>
</evidence>
<feature type="transmembrane region" description="Helical" evidence="1">
    <location>
        <begin position="88"/>
        <end position="111"/>
    </location>
</feature>
<evidence type="ECO:0000313" key="3">
    <source>
        <dbReference type="Proteomes" id="UP001174997"/>
    </source>
</evidence>
<dbReference type="Proteomes" id="UP001174997">
    <property type="component" value="Unassembled WGS sequence"/>
</dbReference>
<comment type="caution">
    <text evidence="2">The sequence shown here is derived from an EMBL/GenBank/DDBJ whole genome shotgun (WGS) entry which is preliminary data.</text>
</comment>
<reference evidence="2" key="1">
    <citation type="submission" date="2023-06" db="EMBL/GenBank/DDBJ databases">
        <title>Genome-scale phylogeny and comparative genomics of the fungal order Sordariales.</title>
        <authorList>
            <consortium name="Lawrence Berkeley National Laboratory"/>
            <person name="Hensen N."/>
            <person name="Bonometti L."/>
            <person name="Westerberg I."/>
            <person name="Brannstrom I.O."/>
            <person name="Guillou S."/>
            <person name="Cros-Aarteil S."/>
            <person name="Calhoun S."/>
            <person name="Haridas S."/>
            <person name="Kuo A."/>
            <person name="Mondo S."/>
            <person name="Pangilinan J."/>
            <person name="Riley R."/>
            <person name="Labutti K."/>
            <person name="Andreopoulos B."/>
            <person name="Lipzen A."/>
            <person name="Chen C."/>
            <person name="Yanf M."/>
            <person name="Daum C."/>
            <person name="Ng V."/>
            <person name="Clum A."/>
            <person name="Steindorff A."/>
            <person name="Ohm R."/>
            <person name="Martin F."/>
            <person name="Silar P."/>
            <person name="Natvig D."/>
            <person name="Lalanne C."/>
            <person name="Gautier V."/>
            <person name="Ament-Velasquez S.L."/>
            <person name="Kruys A."/>
            <person name="Hutchinson M.I."/>
            <person name="Powell A.J."/>
            <person name="Barry K."/>
            <person name="Miller A.N."/>
            <person name="Grigoriev I.V."/>
            <person name="Debuchy R."/>
            <person name="Gladieux P."/>
            <person name="Thoren M.H."/>
            <person name="Johannesson H."/>
        </authorList>
    </citation>
    <scope>NUCLEOTIDE SEQUENCE</scope>
    <source>
        <strain evidence="2">CBS 307.81</strain>
    </source>
</reference>
<gene>
    <name evidence="2" type="ORF">QBC41DRAFT_51893</name>
</gene>